<accession>A0A172TN71</accession>
<keyword evidence="5" id="KW-0805">Transcription regulation</keyword>
<evidence type="ECO:0000256" key="3">
    <source>
        <dbReference type="ARBA" id="ARBA00022553"/>
    </source>
</evidence>
<dbReference type="InterPro" id="IPR018062">
    <property type="entry name" value="HTH_AraC-typ_CS"/>
</dbReference>
<feature type="domain" description="Response regulatory" evidence="10">
    <location>
        <begin position="3"/>
        <end position="120"/>
    </location>
</feature>
<feature type="domain" description="HTH araC/xylS-type" evidence="9">
    <location>
        <begin position="437"/>
        <end position="535"/>
    </location>
</feature>
<dbReference type="InterPro" id="IPR001789">
    <property type="entry name" value="Sig_transdc_resp-reg_receiver"/>
</dbReference>
<dbReference type="InterPro" id="IPR051552">
    <property type="entry name" value="HptR"/>
</dbReference>
<feature type="modified residue" description="4-aspartylphosphate" evidence="8">
    <location>
        <position position="55"/>
    </location>
</feature>
<dbReference type="GO" id="GO:0043565">
    <property type="term" value="F:sequence-specific DNA binding"/>
    <property type="evidence" value="ECO:0007669"/>
    <property type="project" value="InterPro"/>
</dbReference>
<protein>
    <recommendedName>
        <fullName evidence="13">AraC family transcriptional regulator</fullName>
    </recommendedName>
</protein>
<evidence type="ECO:0000256" key="2">
    <source>
        <dbReference type="ARBA" id="ARBA00022490"/>
    </source>
</evidence>
<evidence type="ECO:0000313" key="11">
    <source>
        <dbReference type="EMBL" id="ANE48501.1"/>
    </source>
</evidence>
<evidence type="ECO:0000259" key="9">
    <source>
        <dbReference type="PROSITE" id="PS01124"/>
    </source>
</evidence>
<dbReference type="InterPro" id="IPR018060">
    <property type="entry name" value="HTH_AraC"/>
</dbReference>
<evidence type="ECO:0000256" key="1">
    <source>
        <dbReference type="ARBA" id="ARBA00004496"/>
    </source>
</evidence>
<dbReference type="SMART" id="SM00342">
    <property type="entry name" value="HTH_ARAC"/>
    <property type="match status" value="1"/>
</dbReference>
<dbReference type="CDD" id="cd17536">
    <property type="entry name" value="REC_YesN-like"/>
    <property type="match status" value="1"/>
</dbReference>
<dbReference type="SUPFAM" id="SSF52172">
    <property type="entry name" value="CheY-like"/>
    <property type="match status" value="1"/>
</dbReference>
<keyword evidence="3 8" id="KW-0597">Phosphoprotein</keyword>
<dbReference type="RefSeq" id="WP_068610429.1">
    <property type="nucleotide sequence ID" value="NZ_CP011388.1"/>
</dbReference>
<dbReference type="SUPFAM" id="SSF46689">
    <property type="entry name" value="Homeodomain-like"/>
    <property type="match status" value="2"/>
</dbReference>
<keyword evidence="6" id="KW-0238">DNA-binding</keyword>
<dbReference type="InterPro" id="IPR020449">
    <property type="entry name" value="Tscrpt_reg_AraC-type_HTH"/>
</dbReference>
<dbReference type="AlphaFoldDB" id="A0A172TN71"/>
<evidence type="ECO:0000256" key="6">
    <source>
        <dbReference type="ARBA" id="ARBA00023125"/>
    </source>
</evidence>
<dbReference type="PANTHER" id="PTHR42713">
    <property type="entry name" value="HISTIDINE KINASE-RELATED"/>
    <property type="match status" value="1"/>
</dbReference>
<evidence type="ECO:0000256" key="8">
    <source>
        <dbReference type="PROSITE-ProRule" id="PRU00169"/>
    </source>
</evidence>
<organism evidence="11 12">
    <name type="scientific">Paenibacillus swuensis</name>
    <dbReference type="NCBI Taxonomy" id="1178515"/>
    <lineage>
        <taxon>Bacteria</taxon>
        <taxon>Bacillati</taxon>
        <taxon>Bacillota</taxon>
        <taxon>Bacilli</taxon>
        <taxon>Bacillales</taxon>
        <taxon>Paenibacillaceae</taxon>
        <taxon>Paenibacillus</taxon>
    </lineage>
</organism>
<evidence type="ECO:0000256" key="5">
    <source>
        <dbReference type="ARBA" id="ARBA00023015"/>
    </source>
</evidence>
<evidence type="ECO:0000256" key="7">
    <source>
        <dbReference type="ARBA" id="ARBA00023163"/>
    </source>
</evidence>
<keyword evidence="4" id="KW-0902">Two-component regulatory system</keyword>
<keyword evidence="12" id="KW-1185">Reference proteome</keyword>
<name>A0A172TN71_9BACL</name>
<dbReference type="PRINTS" id="PR00032">
    <property type="entry name" value="HTHARAC"/>
</dbReference>
<gene>
    <name evidence="11" type="ORF">SY83_21925</name>
</gene>
<dbReference type="GO" id="GO:0005737">
    <property type="term" value="C:cytoplasm"/>
    <property type="evidence" value="ECO:0007669"/>
    <property type="project" value="UniProtKB-SubCell"/>
</dbReference>
<dbReference type="KEGG" id="pswu:SY83_21925"/>
<keyword evidence="7" id="KW-0804">Transcription</keyword>
<evidence type="ECO:0000313" key="12">
    <source>
        <dbReference type="Proteomes" id="UP000076927"/>
    </source>
</evidence>
<evidence type="ECO:0000259" key="10">
    <source>
        <dbReference type="PROSITE" id="PS50110"/>
    </source>
</evidence>
<evidence type="ECO:0000256" key="4">
    <source>
        <dbReference type="ARBA" id="ARBA00023012"/>
    </source>
</evidence>
<dbReference type="PROSITE" id="PS00041">
    <property type="entry name" value="HTH_ARAC_FAMILY_1"/>
    <property type="match status" value="1"/>
</dbReference>
<dbReference type="PANTHER" id="PTHR42713:SF3">
    <property type="entry name" value="TRANSCRIPTIONAL REGULATORY PROTEIN HPTR"/>
    <property type="match status" value="1"/>
</dbReference>
<dbReference type="InterPro" id="IPR009057">
    <property type="entry name" value="Homeodomain-like_sf"/>
</dbReference>
<dbReference type="Gene3D" id="3.40.50.2300">
    <property type="match status" value="1"/>
</dbReference>
<dbReference type="Proteomes" id="UP000076927">
    <property type="component" value="Chromosome"/>
</dbReference>
<proteinExistence type="predicted"/>
<dbReference type="SMART" id="SM00448">
    <property type="entry name" value="REC"/>
    <property type="match status" value="1"/>
</dbReference>
<dbReference type="EMBL" id="CP011388">
    <property type="protein sequence ID" value="ANE48501.1"/>
    <property type="molecule type" value="Genomic_DNA"/>
</dbReference>
<dbReference type="Pfam" id="PF00072">
    <property type="entry name" value="Response_reg"/>
    <property type="match status" value="1"/>
</dbReference>
<comment type="subcellular location">
    <subcellularLocation>
        <location evidence="1">Cytoplasm</location>
    </subcellularLocation>
</comment>
<sequence>MYKIMIVDDEPSVLDAITSQIPWESLQITSVMTASSGKEALELFQEENIDIVISDIQMPVMDGLALVEQIKEKKPHTRCILLTGYADFHYAQTALKHQVSDYLLKPIAVETIIEAVQKITDELASEWSHVSSYQHALYTLKENLPFLRSRLLADLLSGRRMEHSVLEEKLTMLEISIHCKDVFWMLLIRLEEDFLHYDRNSRELLEYAILNIAGEVLGHEVHLWYGKDDHDYLVLLIGDAQASERSSFRKELERKAEELLHQVQLYLKGALTMIISEAGEFPNQVSQFYDSLLYEMRRTLPHQQGWLKTVNSLDVSQSARSLKRLYEPPVLMHLLEAGRWEEAEKTILRIMEELTTVSEHSAETVNEVYHAFLAAFHYNAHKSGVSLVEIVGIEPLELRHGDRRSIPIMTQWAIGIVDKLRKNVDQDHRESTTALIGQIREFLEQRLSDDVSLQAIAEHLYMNPKYISRLYKLETGENISDYLFRLRMERSAYYLKNTNMKIQQICEKLGYQSTSYYIRLFKKHYSVTPQEFRNS</sequence>
<dbReference type="Gene3D" id="1.10.10.60">
    <property type="entry name" value="Homeodomain-like"/>
    <property type="match status" value="2"/>
</dbReference>
<dbReference type="InterPro" id="IPR011006">
    <property type="entry name" value="CheY-like_superfamily"/>
</dbReference>
<dbReference type="STRING" id="1178515.SY83_21925"/>
<reference evidence="11 12" key="1">
    <citation type="submission" date="2015-01" db="EMBL/GenBank/DDBJ databases">
        <title>Paenibacillus swuensis/DY6/whole genome sequencing.</title>
        <authorList>
            <person name="Kim M.K."/>
            <person name="Srinivasan S."/>
            <person name="Lee J.-J."/>
        </authorList>
    </citation>
    <scope>NUCLEOTIDE SEQUENCE [LARGE SCALE GENOMIC DNA]</scope>
    <source>
        <strain evidence="11 12">DY6</strain>
    </source>
</reference>
<dbReference type="PATRIC" id="fig|1178515.4.peg.4444"/>
<dbReference type="PROSITE" id="PS01124">
    <property type="entry name" value="HTH_ARAC_FAMILY_2"/>
    <property type="match status" value="1"/>
</dbReference>
<dbReference type="OrthoDB" id="9794370at2"/>
<dbReference type="GO" id="GO:0000160">
    <property type="term" value="P:phosphorelay signal transduction system"/>
    <property type="evidence" value="ECO:0007669"/>
    <property type="project" value="UniProtKB-KW"/>
</dbReference>
<keyword evidence="2" id="KW-0963">Cytoplasm</keyword>
<dbReference type="GO" id="GO:0003700">
    <property type="term" value="F:DNA-binding transcription factor activity"/>
    <property type="evidence" value="ECO:0007669"/>
    <property type="project" value="InterPro"/>
</dbReference>
<evidence type="ECO:0008006" key="13">
    <source>
        <dbReference type="Google" id="ProtNLM"/>
    </source>
</evidence>
<dbReference type="PROSITE" id="PS50110">
    <property type="entry name" value="RESPONSE_REGULATORY"/>
    <property type="match status" value="1"/>
</dbReference>
<dbReference type="Pfam" id="PF12833">
    <property type="entry name" value="HTH_18"/>
    <property type="match status" value="1"/>
</dbReference>